<dbReference type="GO" id="GO:0030125">
    <property type="term" value="C:clathrin vesicle coat"/>
    <property type="evidence" value="ECO:0007669"/>
    <property type="project" value="TreeGrafter"/>
</dbReference>
<gene>
    <name evidence="2" type="ORF">HPBE_LOCUS23667</name>
</gene>
<dbReference type="GO" id="GO:0005886">
    <property type="term" value="C:plasma membrane"/>
    <property type="evidence" value="ECO:0007669"/>
    <property type="project" value="TreeGrafter"/>
</dbReference>
<evidence type="ECO:0000313" key="3">
    <source>
        <dbReference type="Proteomes" id="UP000050761"/>
    </source>
</evidence>
<dbReference type="GO" id="GO:0006897">
    <property type="term" value="P:endocytosis"/>
    <property type="evidence" value="ECO:0007669"/>
    <property type="project" value="TreeGrafter"/>
</dbReference>
<accession>A0A183GLU8</accession>
<dbReference type="InterPro" id="IPR013809">
    <property type="entry name" value="ENTH"/>
</dbReference>
<evidence type="ECO:0000313" key="4">
    <source>
        <dbReference type="WBParaSite" id="HPBE_0002366801-mRNA-1"/>
    </source>
</evidence>
<dbReference type="EMBL" id="UZAH01035333">
    <property type="protein sequence ID" value="VDP40216.1"/>
    <property type="molecule type" value="Genomic_DNA"/>
</dbReference>
<feature type="domain" description="ENTH" evidence="1">
    <location>
        <begin position="1"/>
        <end position="106"/>
    </location>
</feature>
<dbReference type="AlphaFoldDB" id="A0A183GLU8"/>
<name>A0A183GLU8_HELPZ</name>
<sequence length="144" mass="17167">MKEIANYTFQYDGFHQVTNLLWKRMLEDNKNAWRRVYKSLTLLNHLLFHGSERVIGSARDHMFQMRSLEQYKYIDERGRDQGLNVRHRVKVILELLNDDDKLRAQRKKMKSDNKDRYQGFTSDDIRMGRGGAYNSAAFYANLTL</sequence>
<dbReference type="PANTHER" id="PTHR12276">
    <property type="entry name" value="EPSIN/ENT-RELATED"/>
    <property type="match status" value="1"/>
</dbReference>
<dbReference type="SUPFAM" id="SSF48464">
    <property type="entry name" value="ENTH/VHS domain"/>
    <property type="match status" value="1"/>
</dbReference>
<dbReference type="SMART" id="SM00273">
    <property type="entry name" value="ENTH"/>
    <property type="match status" value="1"/>
</dbReference>
<proteinExistence type="predicted"/>
<dbReference type="PROSITE" id="PS50942">
    <property type="entry name" value="ENTH"/>
    <property type="match status" value="1"/>
</dbReference>
<evidence type="ECO:0000313" key="2">
    <source>
        <dbReference type="EMBL" id="VDP40216.1"/>
    </source>
</evidence>
<organism evidence="3 4">
    <name type="scientific">Heligmosomoides polygyrus</name>
    <name type="common">Parasitic roundworm</name>
    <dbReference type="NCBI Taxonomy" id="6339"/>
    <lineage>
        <taxon>Eukaryota</taxon>
        <taxon>Metazoa</taxon>
        <taxon>Ecdysozoa</taxon>
        <taxon>Nematoda</taxon>
        <taxon>Chromadorea</taxon>
        <taxon>Rhabditida</taxon>
        <taxon>Rhabditina</taxon>
        <taxon>Rhabditomorpha</taxon>
        <taxon>Strongyloidea</taxon>
        <taxon>Heligmosomidae</taxon>
        <taxon>Heligmosomoides</taxon>
    </lineage>
</organism>
<dbReference type="FunFam" id="1.25.40.90:FF:000006">
    <property type="entry name" value="Clathrin interactor 1"/>
    <property type="match status" value="1"/>
</dbReference>
<dbReference type="WBParaSite" id="HPBE_0002366801-mRNA-1">
    <property type="protein sequence ID" value="HPBE_0002366801-mRNA-1"/>
    <property type="gene ID" value="HPBE_0002366801"/>
</dbReference>
<dbReference type="InterPro" id="IPR008942">
    <property type="entry name" value="ENTH_VHS"/>
</dbReference>
<protein>
    <submittedName>
        <fullName evidence="4">ENTH domain-containing protein</fullName>
    </submittedName>
</protein>
<dbReference type="Proteomes" id="UP000050761">
    <property type="component" value="Unassembled WGS sequence"/>
</dbReference>
<dbReference type="Gene3D" id="1.25.40.90">
    <property type="match status" value="1"/>
</dbReference>
<dbReference type="GO" id="GO:0005543">
    <property type="term" value="F:phospholipid binding"/>
    <property type="evidence" value="ECO:0007669"/>
    <property type="project" value="TreeGrafter"/>
</dbReference>
<evidence type="ECO:0000259" key="1">
    <source>
        <dbReference type="PROSITE" id="PS50942"/>
    </source>
</evidence>
<reference evidence="4" key="2">
    <citation type="submission" date="2019-09" db="UniProtKB">
        <authorList>
            <consortium name="WormBaseParasite"/>
        </authorList>
    </citation>
    <scope>IDENTIFICATION</scope>
</reference>
<dbReference type="GO" id="GO:0005768">
    <property type="term" value="C:endosome"/>
    <property type="evidence" value="ECO:0007669"/>
    <property type="project" value="TreeGrafter"/>
</dbReference>
<dbReference type="PANTHER" id="PTHR12276:SF45">
    <property type="entry name" value="CLATHRIN INTERACTOR 1"/>
    <property type="match status" value="1"/>
</dbReference>
<keyword evidence="3" id="KW-1185">Reference proteome</keyword>
<reference evidence="2 3" key="1">
    <citation type="submission" date="2018-11" db="EMBL/GenBank/DDBJ databases">
        <authorList>
            <consortium name="Pathogen Informatics"/>
        </authorList>
    </citation>
    <scope>NUCLEOTIDE SEQUENCE [LARGE SCALE GENOMIC DNA]</scope>
</reference>
<accession>A0A3P8H9V4</accession>
<dbReference type="Pfam" id="PF01417">
    <property type="entry name" value="ENTH"/>
    <property type="match status" value="1"/>
</dbReference>
<dbReference type="OrthoDB" id="4033880at2759"/>
<dbReference type="GO" id="GO:0030276">
    <property type="term" value="F:clathrin binding"/>
    <property type="evidence" value="ECO:0007669"/>
    <property type="project" value="TreeGrafter"/>
</dbReference>